<evidence type="ECO:0000313" key="1">
    <source>
        <dbReference type="EMBL" id="GBP75430.1"/>
    </source>
</evidence>
<sequence length="94" mass="10392">MTRVRLQYSLRAAVVNSASNFGGFHVCRPRPPAPAGAEDCTSQSLDLEGIVGASEWSYRHLSHICLAELFNVENATAGFDPPFVKFAFDRFERS</sequence>
<organism evidence="1 2">
    <name type="scientific">Eumeta variegata</name>
    <name type="common">Bagworm moth</name>
    <name type="synonym">Eumeta japonica</name>
    <dbReference type="NCBI Taxonomy" id="151549"/>
    <lineage>
        <taxon>Eukaryota</taxon>
        <taxon>Metazoa</taxon>
        <taxon>Ecdysozoa</taxon>
        <taxon>Arthropoda</taxon>
        <taxon>Hexapoda</taxon>
        <taxon>Insecta</taxon>
        <taxon>Pterygota</taxon>
        <taxon>Neoptera</taxon>
        <taxon>Endopterygota</taxon>
        <taxon>Lepidoptera</taxon>
        <taxon>Glossata</taxon>
        <taxon>Ditrysia</taxon>
        <taxon>Tineoidea</taxon>
        <taxon>Psychidae</taxon>
        <taxon>Oiketicinae</taxon>
        <taxon>Eumeta</taxon>
    </lineage>
</organism>
<dbReference type="EMBL" id="BGZK01001248">
    <property type="protein sequence ID" value="GBP75430.1"/>
    <property type="molecule type" value="Genomic_DNA"/>
</dbReference>
<dbReference type="AlphaFoldDB" id="A0A4C1YK47"/>
<accession>A0A4C1YK47</accession>
<keyword evidence="2" id="KW-1185">Reference proteome</keyword>
<comment type="caution">
    <text evidence="1">The sequence shown here is derived from an EMBL/GenBank/DDBJ whole genome shotgun (WGS) entry which is preliminary data.</text>
</comment>
<gene>
    <name evidence="1" type="ORF">EVAR_54523_1</name>
</gene>
<proteinExistence type="predicted"/>
<dbReference type="Proteomes" id="UP000299102">
    <property type="component" value="Unassembled WGS sequence"/>
</dbReference>
<protein>
    <submittedName>
        <fullName evidence="1">Uncharacterized protein</fullName>
    </submittedName>
</protein>
<name>A0A4C1YK47_EUMVA</name>
<evidence type="ECO:0000313" key="2">
    <source>
        <dbReference type="Proteomes" id="UP000299102"/>
    </source>
</evidence>
<reference evidence="1 2" key="1">
    <citation type="journal article" date="2019" name="Commun. Biol.">
        <title>The bagworm genome reveals a unique fibroin gene that provides high tensile strength.</title>
        <authorList>
            <person name="Kono N."/>
            <person name="Nakamura H."/>
            <person name="Ohtoshi R."/>
            <person name="Tomita M."/>
            <person name="Numata K."/>
            <person name="Arakawa K."/>
        </authorList>
    </citation>
    <scope>NUCLEOTIDE SEQUENCE [LARGE SCALE GENOMIC DNA]</scope>
</reference>